<evidence type="ECO:0000313" key="2">
    <source>
        <dbReference type="EMBL" id="GAA55610.1"/>
    </source>
</evidence>
<reference evidence="2" key="1">
    <citation type="journal article" date="2011" name="Genome Biol.">
        <title>The draft genome of the carcinogenic human liver fluke Clonorchis sinensis.</title>
        <authorList>
            <person name="Wang X."/>
            <person name="Chen W."/>
            <person name="Huang Y."/>
            <person name="Sun J."/>
            <person name="Men J."/>
            <person name="Liu H."/>
            <person name="Luo F."/>
            <person name="Guo L."/>
            <person name="Lv X."/>
            <person name="Deng C."/>
            <person name="Zhou C."/>
            <person name="Fan Y."/>
            <person name="Li X."/>
            <person name="Huang L."/>
            <person name="Hu Y."/>
            <person name="Liang C."/>
            <person name="Hu X."/>
            <person name="Xu J."/>
            <person name="Yu X."/>
        </authorList>
    </citation>
    <scope>NUCLEOTIDE SEQUENCE [LARGE SCALE GENOMIC DNA]</scope>
    <source>
        <strain evidence="2">Henan</strain>
    </source>
</reference>
<reference key="2">
    <citation type="submission" date="2011-10" db="EMBL/GenBank/DDBJ databases">
        <title>The genome and transcriptome sequence of Clonorchis sinensis provide insights into the carcinogenic liver fluke.</title>
        <authorList>
            <person name="Wang X."/>
            <person name="Huang Y."/>
            <person name="Chen W."/>
            <person name="Liu H."/>
            <person name="Guo L."/>
            <person name="Chen Y."/>
            <person name="Luo F."/>
            <person name="Zhou W."/>
            <person name="Sun J."/>
            <person name="Mao Q."/>
            <person name="Liang P."/>
            <person name="Zhou C."/>
            <person name="Tian Y."/>
            <person name="Men J."/>
            <person name="Lv X."/>
            <person name="Huang L."/>
            <person name="Zhou J."/>
            <person name="Hu Y."/>
            <person name="Li R."/>
            <person name="Zhang F."/>
            <person name="Lei H."/>
            <person name="Li X."/>
            <person name="Hu X."/>
            <person name="Liang C."/>
            <person name="Xu J."/>
            <person name="Wu Z."/>
            <person name="Yu X."/>
        </authorList>
    </citation>
    <scope>NUCLEOTIDE SEQUENCE</scope>
    <source>
        <strain>Henan</strain>
    </source>
</reference>
<accession>G7YRN0</accession>
<feature type="region of interest" description="Disordered" evidence="1">
    <location>
        <begin position="1"/>
        <end position="21"/>
    </location>
</feature>
<dbReference type="Proteomes" id="UP000008909">
    <property type="component" value="Unassembled WGS sequence"/>
</dbReference>
<evidence type="ECO:0000256" key="1">
    <source>
        <dbReference type="SAM" id="MobiDB-lite"/>
    </source>
</evidence>
<dbReference type="EMBL" id="DF144049">
    <property type="protein sequence ID" value="GAA55610.1"/>
    <property type="molecule type" value="Genomic_DNA"/>
</dbReference>
<name>G7YRN0_CLOSI</name>
<evidence type="ECO:0000313" key="3">
    <source>
        <dbReference type="Proteomes" id="UP000008909"/>
    </source>
</evidence>
<feature type="non-terminal residue" evidence="2">
    <location>
        <position position="361"/>
    </location>
</feature>
<protein>
    <submittedName>
        <fullName evidence="2">Uncharacterized protein</fullName>
    </submittedName>
</protein>
<gene>
    <name evidence="2" type="ORF">CLF_108482</name>
</gene>
<dbReference type="AlphaFoldDB" id="G7YRN0"/>
<sequence>MSTFGTIVKGTGAQDAGNTEAEKEPIAMQFASRRGSFKSPCSSSRNVSVAMKALKIAQLQEYRVKREVELQRAFLEAQGKSELDKIEPEAEEFSPDEVWGPVVSTDRLTHPFRLARQTPGAAKSLSHLCIKMRNCEIALTQMRYVSDLHPFAVIERIKVTAKALLGWILLGPVGNGTKQMIVSHWTTRCSRGIQEHLQQPYNSDFAGTSTSHTSLSLQGQRALLIADTGALRPGLLQTDETQLKSFVAQVNRLEGNDGMCPLIYQLFCWVKLQKPVAWLLRYKQYPSIKTGKASKEAVPSGVITVSKLRHARDCLIKTVQSSHFAQKLHQGNASVLDAKRPSDRTRNGSLRKLSPVLIDGF</sequence>
<keyword evidence="3" id="KW-1185">Reference proteome</keyword>
<proteinExistence type="predicted"/>
<organism evidence="2 3">
    <name type="scientific">Clonorchis sinensis</name>
    <name type="common">Chinese liver fluke</name>
    <dbReference type="NCBI Taxonomy" id="79923"/>
    <lineage>
        <taxon>Eukaryota</taxon>
        <taxon>Metazoa</taxon>
        <taxon>Spiralia</taxon>
        <taxon>Lophotrochozoa</taxon>
        <taxon>Platyhelminthes</taxon>
        <taxon>Trematoda</taxon>
        <taxon>Digenea</taxon>
        <taxon>Opisthorchiida</taxon>
        <taxon>Opisthorchiata</taxon>
        <taxon>Opisthorchiidae</taxon>
        <taxon>Clonorchis</taxon>
    </lineage>
</organism>